<dbReference type="EMBL" id="META01000004">
    <property type="protein sequence ID" value="OGB74145.1"/>
    <property type="molecule type" value="Genomic_DNA"/>
</dbReference>
<dbReference type="SUPFAM" id="SSF47323">
    <property type="entry name" value="Anticodon-binding domain of a subclass of class I aminoacyl-tRNA synthetases"/>
    <property type="match status" value="1"/>
</dbReference>
<comment type="subunit">
    <text evidence="4 15">Monomer.</text>
</comment>
<evidence type="ECO:0000256" key="8">
    <source>
        <dbReference type="ARBA" id="ARBA00022741"/>
    </source>
</evidence>
<reference evidence="18 19" key="1">
    <citation type="journal article" date="2016" name="Nat. Commun.">
        <title>Thousands of microbial genomes shed light on interconnected biogeochemical processes in an aquifer system.</title>
        <authorList>
            <person name="Anantharaman K."/>
            <person name="Brown C.T."/>
            <person name="Hug L.A."/>
            <person name="Sharon I."/>
            <person name="Castelle C.J."/>
            <person name="Probst A.J."/>
            <person name="Thomas B.C."/>
            <person name="Singh A."/>
            <person name="Wilkins M.J."/>
            <person name="Karaoz U."/>
            <person name="Brodie E.L."/>
            <person name="Williams K.H."/>
            <person name="Hubbard S.S."/>
            <person name="Banfield J.F."/>
        </authorList>
    </citation>
    <scope>NUCLEOTIDE SEQUENCE [LARGE SCALE GENOMIC DNA]</scope>
</reference>
<dbReference type="GO" id="GO:0000049">
    <property type="term" value="F:tRNA binding"/>
    <property type="evidence" value="ECO:0007669"/>
    <property type="project" value="InterPro"/>
</dbReference>
<dbReference type="InterPro" id="IPR009008">
    <property type="entry name" value="Val/Leu/Ile-tRNA-synth_edit"/>
</dbReference>
<evidence type="ECO:0000256" key="15">
    <source>
        <dbReference type="HAMAP-Rule" id="MF_02003"/>
    </source>
</evidence>
<feature type="short sequence motif" description="'HIGH' region" evidence="15">
    <location>
        <begin position="50"/>
        <end position="60"/>
    </location>
</feature>
<dbReference type="InterPro" id="IPR002301">
    <property type="entry name" value="Ile-tRNA-ligase"/>
</dbReference>
<dbReference type="Gene3D" id="1.10.730.10">
    <property type="entry name" value="Isoleucyl-tRNA Synthetase, Domain 1"/>
    <property type="match status" value="1"/>
</dbReference>
<dbReference type="InterPro" id="IPR002300">
    <property type="entry name" value="aa-tRNA-synth_Ia"/>
</dbReference>
<dbReference type="STRING" id="1798535.A2V68_02340"/>
<evidence type="ECO:0000256" key="4">
    <source>
        <dbReference type="ARBA" id="ARBA00011245"/>
    </source>
</evidence>
<evidence type="ECO:0000256" key="9">
    <source>
        <dbReference type="ARBA" id="ARBA00022833"/>
    </source>
</evidence>
<dbReference type="GO" id="GO:0005737">
    <property type="term" value="C:cytoplasm"/>
    <property type="evidence" value="ECO:0007669"/>
    <property type="project" value="UniProtKB-SubCell"/>
</dbReference>
<keyword evidence="10 15" id="KW-0067">ATP-binding</keyword>
<comment type="subcellular location">
    <subcellularLocation>
        <location evidence="2 15">Cytoplasm</location>
    </subcellularLocation>
</comment>
<gene>
    <name evidence="15" type="primary">ileS</name>
    <name evidence="18" type="ORF">A2V68_02340</name>
</gene>
<evidence type="ECO:0000259" key="17">
    <source>
        <dbReference type="Pfam" id="PF08264"/>
    </source>
</evidence>
<dbReference type="GO" id="GO:0002161">
    <property type="term" value="F:aminoacyl-tRNA deacylase activity"/>
    <property type="evidence" value="ECO:0007669"/>
    <property type="project" value="InterPro"/>
</dbReference>
<dbReference type="InterPro" id="IPR033709">
    <property type="entry name" value="Anticodon_Ile_ABEc"/>
</dbReference>
<feature type="domain" description="Aminoacyl-tRNA synthetase class Ia" evidence="16">
    <location>
        <begin position="20"/>
        <end position="631"/>
    </location>
</feature>
<keyword evidence="11 15" id="KW-0648">Protein biosynthesis</keyword>
<dbReference type="Pfam" id="PF00133">
    <property type="entry name" value="tRNA-synt_1"/>
    <property type="match status" value="1"/>
</dbReference>
<comment type="catalytic activity">
    <reaction evidence="14 15">
        <text>tRNA(Ile) + L-isoleucine + ATP = L-isoleucyl-tRNA(Ile) + AMP + diphosphate</text>
        <dbReference type="Rhea" id="RHEA:11060"/>
        <dbReference type="Rhea" id="RHEA-COMP:9666"/>
        <dbReference type="Rhea" id="RHEA-COMP:9695"/>
        <dbReference type="ChEBI" id="CHEBI:30616"/>
        <dbReference type="ChEBI" id="CHEBI:33019"/>
        <dbReference type="ChEBI" id="CHEBI:58045"/>
        <dbReference type="ChEBI" id="CHEBI:78442"/>
        <dbReference type="ChEBI" id="CHEBI:78528"/>
        <dbReference type="ChEBI" id="CHEBI:456215"/>
        <dbReference type="EC" id="6.1.1.5"/>
    </reaction>
</comment>
<dbReference type="SUPFAM" id="SSF52374">
    <property type="entry name" value="Nucleotidylyl transferase"/>
    <property type="match status" value="1"/>
</dbReference>
<dbReference type="Pfam" id="PF08264">
    <property type="entry name" value="Anticodon_1"/>
    <property type="match status" value="1"/>
</dbReference>
<evidence type="ECO:0000256" key="6">
    <source>
        <dbReference type="ARBA" id="ARBA00022598"/>
    </source>
</evidence>
<keyword evidence="5 15" id="KW-0963">Cytoplasm</keyword>
<dbReference type="NCBIfam" id="TIGR00392">
    <property type="entry name" value="ileS"/>
    <property type="match status" value="1"/>
</dbReference>
<comment type="cofactor">
    <cofactor evidence="1 15">
        <name>Zn(2+)</name>
        <dbReference type="ChEBI" id="CHEBI:29105"/>
    </cofactor>
</comment>
<dbReference type="SUPFAM" id="SSF50677">
    <property type="entry name" value="ValRS/IleRS/LeuRS editing domain"/>
    <property type="match status" value="1"/>
</dbReference>
<dbReference type="GO" id="GO:0004822">
    <property type="term" value="F:isoleucine-tRNA ligase activity"/>
    <property type="evidence" value="ECO:0007669"/>
    <property type="project" value="UniProtKB-UniRule"/>
</dbReference>
<dbReference type="Gene3D" id="3.40.50.620">
    <property type="entry name" value="HUPs"/>
    <property type="match status" value="2"/>
</dbReference>
<feature type="short sequence motif" description="'KMSKS' region" evidence="15">
    <location>
        <begin position="602"/>
        <end position="606"/>
    </location>
</feature>
<dbReference type="GO" id="GO:0006428">
    <property type="term" value="P:isoleucyl-tRNA aminoacylation"/>
    <property type="evidence" value="ECO:0007669"/>
    <property type="project" value="UniProtKB-UniRule"/>
</dbReference>
<proteinExistence type="inferred from homology"/>
<dbReference type="InterPro" id="IPR009080">
    <property type="entry name" value="tRNAsynth_Ia_anticodon-bd"/>
</dbReference>
<comment type="function">
    <text evidence="13 15">Catalyzes the attachment of isoleucine to tRNA(Ile). As IleRS can inadvertently accommodate and process structurally similar amino acids such as valine, to avoid such errors it has two additional distinct tRNA(Ile)-dependent editing activities. One activity is designated as 'pretransfer' editing and involves the hydrolysis of activated Val-AMP. The other activity is designated 'posttransfer' editing and involves deacylation of mischarged Val-tRNA(Ile).</text>
</comment>
<sequence length="960" mass="110541">MARFGKVDPKLNLPKEELKVLEFWKKENVFKKSLALRAKGKRYVFFEGPPTANGKPGIHHVLARAFKDLFPRYKTMQGFLVERKAGWDTHGLPVEIEVEKELGLKDKKDIEEYGVDKFNAECRKSVWRYKEDWEKLTERMAFWLDLDDPYVTYDAKYIESLWWIIRQIWDRGLLYEGHKVVPRCTRCGTALSSHEVAQGYREVEENSVFVKFKVKGKDNTYILSWTTTPWTLPGNVALAVSGETKYVAVHEGKDTLILARDLVERAAGQQAVVVREYLGKDLVGWQYEPLFPGAVPEDTPDFSNAFKVYPADFVTTQDGTGVVHTAVMYGEDDYQLGEQVGLPKFHTVSEDGLFLPSVKKWAGRYVKDPKVETSIVEDLREQGLIFKEIPYRHDYPFCWRCDTPLLYYAARSWFIKMSELRAQLIQDNQTINWVPEHIKEGRFGEWLKEVKDWAFSRERFWGTPLPLWRSEEGNLICVGSFDELRALAKDKSKVGDGFDPHKPFVDEVVLVKDGKEYRRVPEIVDVWFDSGSMPFAQWHYPMENRDKVDKGEAYPADFIAEAIDQTRGWFYTLLAVATLLGKEAPYKNVICFGLLMDKHGKKMSKRLGNIVDPWQIFGSHGADVLRWYLYTVNHPGLPKNFDEDGLTQVTRRFVLTLWNTLSFFVTYAELDNFKPAGGASKVSGKLDQWILARLYQTVADVTESLDSYDVMNAAGQIERLTNDLSNWYVRRSRKRFWKSEDTADKQRAYQTLYMVLRTTAILLAPFMPMLAEAIYQALRGDKDPISVHLEDWPKAGGVDAPLLAQMRLARELVEAGHALREEAGIKVRQPLAMFAIDSPDDLPDELKEIIRDELNIKRLVWDAQKKELDKKITPQLEQEGMAREVVRSVQALRKSSGLSVSDRIQLFYESEDRLVQDSIAVWVEYIKGETLARELIHGTTEIVQEVMVDGHKVKLGIKKI</sequence>
<dbReference type="FunFam" id="3.40.50.620:FF:000075">
    <property type="entry name" value="Isoleucine--tRNA ligase"/>
    <property type="match status" value="1"/>
</dbReference>
<evidence type="ECO:0000256" key="12">
    <source>
        <dbReference type="ARBA" id="ARBA00023146"/>
    </source>
</evidence>
<dbReference type="HAMAP" id="MF_02003">
    <property type="entry name" value="Ile_tRNA_synth_type2"/>
    <property type="match status" value="1"/>
</dbReference>
<evidence type="ECO:0000256" key="14">
    <source>
        <dbReference type="ARBA" id="ARBA00048359"/>
    </source>
</evidence>
<dbReference type="Pfam" id="PF19302">
    <property type="entry name" value="DUF5915"/>
    <property type="match status" value="1"/>
</dbReference>
<dbReference type="InterPro" id="IPR023586">
    <property type="entry name" value="Ile-tRNA-ligase_type2"/>
</dbReference>
<dbReference type="CDD" id="cd07961">
    <property type="entry name" value="Anticodon_Ia_Ile_ABEc"/>
    <property type="match status" value="1"/>
</dbReference>
<dbReference type="PANTHER" id="PTHR42780">
    <property type="entry name" value="SOLEUCYL-TRNA SYNTHETASE"/>
    <property type="match status" value="1"/>
</dbReference>
<evidence type="ECO:0000256" key="5">
    <source>
        <dbReference type="ARBA" id="ARBA00022490"/>
    </source>
</evidence>
<evidence type="ECO:0000259" key="16">
    <source>
        <dbReference type="Pfam" id="PF00133"/>
    </source>
</evidence>
<comment type="domain">
    <text evidence="15">IleRS has two distinct active sites: one for aminoacylation and one for editing. The misactivated valine is translocated from the active site to the editing site, which sterically excludes the correctly activated isoleucine. The single editing site contains two valyl binding pockets, one specific for each substrate (Val-AMP or Val-tRNA(Ile)).</text>
</comment>
<protein>
    <recommendedName>
        <fullName evidence="15">Isoleucine--tRNA ligase</fullName>
        <ecNumber evidence="15">6.1.1.5</ecNumber>
    </recommendedName>
    <alternativeName>
        <fullName evidence="15">Isoleucyl-tRNA synthetase</fullName>
        <shortName evidence="15">IleRS</shortName>
    </alternativeName>
</protein>
<keyword evidence="12 15" id="KW-0030">Aminoacyl-tRNA synthetase</keyword>
<dbReference type="GO" id="GO:0005524">
    <property type="term" value="F:ATP binding"/>
    <property type="evidence" value="ECO:0007669"/>
    <property type="project" value="UniProtKB-UniRule"/>
</dbReference>
<keyword evidence="7 15" id="KW-0479">Metal-binding</keyword>
<evidence type="ECO:0000256" key="7">
    <source>
        <dbReference type="ARBA" id="ARBA00022723"/>
    </source>
</evidence>
<dbReference type="InterPro" id="IPR014729">
    <property type="entry name" value="Rossmann-like_a/b/a_fold"/>
</dbReference>
<evidence type="ECO:0000256" key="1">
    <source>
        <dbReference type="ARBA" id="ARBA00001947"/>
    </source>
</evidence>
<comment type="caution">
    <text evidence="18">The sequence shown here is derived from an EMBL/GenBank/DDBJ whole genome shotgun (WGS) entry which is preliminary data.</text>
</comment>
<organism evidence="18 19">
    <name type="scientific">candidate division Kazan bacterium RBG_13_50_9</name>
    <dbReference type="NCBI Taxonomy" id="1798535"/>
    <lineage>
        <taxon>Bacteria</taxon>
        <taxon>Bacteria division Kazan-3B-28</taxon>
    </lineage>
</organism>
<feature type="domain" description="Methionyl/Valyl/Leucyl/Isoleucyl-tRNA synthetase anticodon-binding" evidence="17">
    <location>
        <begin position="687"/>
        <end position="831"/>
    </location>
</feature>
<keyword evidence="9 15" id="KW-0862">Zinc</keyword>
<evidence type="ECO:0000313" key="19">
    <source>
        <dbReference type="Proteomes" id="UP000176651"/>
    </source>
</evidence>
<feature type="binding site" evidence="15">
    <location>
        <position position="605"/>
    </location>
    <ligand>
        <name>ATP</name>
        <dbReference type="ChEBI" id="CHEBI:30616"/>
    </ligand>
</feature>
<dbReference type="PRINTS" id="PR00984">
    <property type="entry name" value="TRNASYNTHILE"/>
</dbReference>
<evidence type="ECO:0000256" key="3">
    <source>
        <dbReference type="ARBA" id="ARBA00007078"/>
    </source>
</evidence>
<evidence type="ECO:0000256" key="2">
    <source>
        <dbReference type="ARBA" id="ARBA00004496"/>
    </source>
</evidence>
<keyword evidence="8 15" id="KW-0547">Nucleotide-binding</keyword>
<evidence type="ECO:0000256" key="13">
    <source>
        <dbReference type="ARBA" id="ARBA00025217"/>
    </source>
</evidence>
<dbReference type="PANTHER" id="PTHR42780:SF1">
    <property type="entry name" value="ISOLEUCINE--TRNA LIGASE, CYTOPLASMIC"/>
    <property type="match status" value="1"/>
</dbReference>
<keyword evidence="6 15" id="KW-0436">Ligase</keyword>
<dbReference type="GO" id="GO:0008270">
    <property type="term" value="F:zinc ion binding"/>
    <property type="evidence" value="ECO:0007669"/>
    <property type="project" value="UniProtKB-UniRule"/>
</dbReference>
<dbReference type="EC" id="6.1.1.5" evidence="15"/>
<dbReference type="Proteomes" id="UP000176651">
    <property type="component" value="Unassembled WGS sequence"/>
</dbReference>
<dbReference type="FunFam" id="3.40.50.620:FF:000063">
    <property type="entry name" value="Isoleucine--tRNA ligase"/>
    <property type="match status" value="1"/>
</dbReference>
<name>A0A1F4NRL9_UNCK3</name>
<dbReference type="AlphaFoldDB" id="A0A1F4NRL9"/>
<dbReference type="CDD" id="cd00818">
    <property type="entry name" value="IleRS_core"/>
    <property type="match status" value="1"/>
</dbReference>
<evidence type="ECO:0000256" key="11">
    <source>
        <dbReference type="ARBA" id="ARBA00022917"/>
    </source>
</evidence>
<comment type="similarity">
    <text evidence="3 15">Belongs to the class-I aminoacyl-tRNA synthetase family. IleS type 2 subfamily.</text>
</comment>
<evidence type="ECO:0000256" key="10">
    <source>
        <dbReference type="ARBA" id="ARBA00022840"/>
    </source>
</evidence>
<evidence type="ECO:0000313" key="18">
    <source>
        <dbReference type="EMBL" id="OGB74145.1"/>
    </source>
</evidence>
<accession>A0A1F4NRL9</accession>
<dbReference type="InterPro" id="IPR013155">
    <property type="entry name" value="M/V/L/I-tRNA-synth_anticd-bd"/>
</dbReference>